<sequence>MGSVGDLELALSRITEAAKVADENTRKNLINQLRKTAVSLETSGETIQRLLYLPLADAFLLKAIQPALCRAGNDLDLFKILADNDGPMTTTELAEKSKCDPLLLSRILRFLASTDIVTEVGEETFVADNITKALAKPGLKAGMNHTFDSVGPAFQALPEFFKATGYKNPADASYSPFHMGHRTDLPLFEWFQQNPEKLGFFMEWMTAQREGMDVWLDLFPFEEYVKDLDPAQVMFVDVGGGIGHKCLELKTRFPALKGEVILEDLPITLKHALSIDGVKALPQDFFTPQQIKNDKCKIILDHLREAMGPNSAILIDEMVLPNSGTNFQAMNIDFTMMAALSAMERTQSQWEKVFDSAGLKVLKTYTYTESLRDSVQVVVAK</sequence>
<dbReference type="InterPro" id="IPR001077">
    <property type="entry name" value="COMT_C"/>
</dbReference>
<dbReference type="EMBL" id="PQXJ01000012">
    <property type="protein sequence ID" value="TGO69351.1"/>
    <property type="molecule type" value="Genomic_DNA"/>
</dbReference>
<dbReference type="OrthoDB" id="2410195at2759"/>
<dbReference type="GO" id="GO:0046983">
    <property type="term" value="F:protein dimerization activity"/>
    <property type="evidence" value="ECO:0007669"/>
    <property type="project" value="InterPro"/>
</dbReference>
<dbReference type="PROSITE" id="PS51683">
    <property type="entry name" value="SAM_OMT_II"/>
    <property type="match status" value="1"/>
</dbReference>
<reference evidence="6 7" key="1">
    <citation type="submission" date="2017-12" db="EMBL/GenBank/DDBJ databases">
        <title>Comparative genomics of Botrytis spp.</title>
        <authorList>
            <person name="Valero-Jimenez C.A."/>
            <person name="Tapia P."/>
            <person name="Veloso J."/>
            <person name="Silva-Moreno E."/>
            <person name="Staats M."/>
            <person name="Valdes J.H."/>
            <person name="Van Kan J.A.L."/>
        </authorList>
    </citation>
    <scope>NUCLEOTIDE SEQUENCE [LARGE SCALE GENOMIC DNA]</scope>
    <source>
        <strain evidence="6 7">MUCL2120</strain>
    </source>
</reference>
<evidence type="ECO:0000256" key="3">
    <source>
        <dbReference type="ARBA" id="ARBA00022691"/>
    </source>
</evidence>
<keyword evidence="3" id="KW-0949">S-adenosyl-L-methionine</keyword>
<dbReference type="Proteomes" id="UP000297452">
    <property type="component" value="Unassembled WGS sequence"/>
</dbReference>
<gene>
    <name evidence="6" type="ORF">BOTNAR_0012g00400</name>
</gene>
<evidence type="ECO:0000313" key="7">
    <source>
        <dbReference type="Proteomes" id="UP000297452"/>
    </source>
</evidence>
<organism evidence="6 7">
    <name type="scientific">Botryotinia narcissicola</name>
    <dbReference type="NCBI Taxonomy" id="278944"/>
    <lineage>
        <taxon>Eukaryota</taxon>
        <taxon>Fungi</taxon>
        <taxon>Dikarya</taxon>
        <taxon>Ascomycota</taxon>
        <taxon>Pezizomycotina</taxon>
        <taxon>Leotiomycetes</taxon>
        <taxon>Helotiales</taxon>
        <taxon>Sclerotiniaceae</taxon>
        <taxon>Botryotinia</taxon>
    </lineage>
</organism>
<dbReference type="Gene3D" id="3.40.50.150">
    <property type="entry name" value="Vaccinia Virus protein VP39"/>
    <property type="match status" value="1"/>
</dbReference>
<dbReference type="GO" id="GO:0032259">
    <property type="term" value="P:methylation"/>
    <property type="evidence" value="ECO:0007669"/>
    <property type="project" value="UniProtKB-KW"/>
</dbReference>
<dbReference type="Pfam" id="PF00891">
    <property type="entry name" value="Methyltransf_2"/>
    <property type="match status" value="1"/>
</dbReference>
<dbReference type="InterPro" id="IPR012967">
    <property type="entry name" value="COMT_dimerisation"/>
</dbReference>
<dbReference type="SUPFAM" id="SSF46785">
    <property type="entry name" value="Winged helix' DNA-binding domain"/>
    <property type="match status" value="1"/>
</dbReference>
<accession>A0A4Z1J6W1</accession>
<dbReference type="SUPFAM" id="SSF53335">
    <property type="entry name" value="S-adenosyl-L-methionine-dependent methyltransferases"/>
    <property type="match status" value="1"/>
</dbReference>
<comment type="caution">
    <text evidence="6">The sequence shown here is derived from an EMBL/GenBank/DDBJ whole genome shotgun (WGS) entry which is preliminary data.</text>
</comment>
<proteinExistence type="predicted"/>
<name>A0A4Z1J6W1_9HELO</name>
<keyword evidence="1" id="KW-0489">Methyltransferase</keyword>
<dbReference type="InterPro" id="IPR029063">
    <property type="entry name" value="SAM-dependent_MTases_sf"/>
</dbReference>
<evidence type="ECO:0000256" key="2">
    <source>
        <dbReference type="ARBA" id="ARBA00022679"/>
    </source>
</evidence>
<keyword evidence="2" id="KW-0808">Transferase</keyword>
<evidence type="ECO:0000256" key="1">
    <source>
        <dbReference type="ARBA" id="ARBA00022603"/>
    </source>
</evidence>
<dbReference type="InterPro" id="IPR036388">
    <property type="entry name" value="WH-like_DNA-bd_sf"/>
</dbReference>
<feature type="domain" description="O-methyltransferase dimerisation" evidence="5">
    <location>
        <begin position="72"/>
        <end position="119"/>
    </location>
</feature>
<dbReference type="Gene3D" id="1.10.10.10">
    <property type="entry name" value="Winged helix-like DNA-binding domain superfamily/Winged helix DNA-binding domain"/>
    <property type="match status" value="1"/>
</dbReference>
<evidence type="ECO:0000313" key="6">
    <source>
        <dbReference type="EMBL" id="TGO69351.1"/>
    </source>
</evidence>
<dbReference type="PANTHER" id="PTHR43712:SF1">
    <property type="entry name" value="HYPOTHETICAL O-METHYLTRANSFERASE (EUROFUNG)-RELATED"/>
    <property type="match status" value="1"/>
</dbReference>
<dbReference type="AlphaFoldDB" id="A0A4Z1J6W1"/>
<evidence type="ECO:0000259" key="5">
    <source>
        <dbReference type="Pfam" id="PF08100"/>
    </source>
</evidence>
<evidence type="ECO:0000259" key="4">
    <source>
        <dbReference type="Pfam" id="PF00891"/>
    </source>
</evidence>
<dbReference type="InterPro" id="IPR036390">
    <property type="entry name" value="WH_DNA-bd_sf"/>
</dbReference>
<keyword evidence="7" id="KW-1185">Reference proteome</keyword>
<dbReference type="PANTHER" id="PTHR43712">
    <property type="entry name" value="PUTATIVE (AFU_ORTHOLOGUE AFUA_4G14580)-RELATED"/>
    <property type="match status" value="1"/>
</dbReference>
<feature type="domain" description="O-methyltransferase C-terminal" evidence="4">
    <location>
        <begin position="234"/>
        <end position="359"/>
    </location>
</feature>
<protein>
    <submittedName>
        <fullName evidence="6">Uncharacterized protein</fullName>
    </submittedName>
</protein>
<dbReference type="GO" id="GO:0008171">
    <property type="term" value="F:O-methyltransferase activity"/>
    <property type="evidence" value="ECO:0007669"/>
    <property type="project" value="InterPro"/>
</dbReference>
<dbReference type="Pfam" id="PF08100">
    <property type="entry name" value="Dimerisation"/>
    <property type="match status" value="1"/>
</dbReference>
<dbReference type="InterPro" id="IPR016461">
    <property type="entry name" value="COMT-like"/>
</dbReference>